<feature type="region of interest" description="Disordered" evidence="1">
    <location>
        <begin position="92"/>
        <end position="112"/>
    </location>
</feature>
<name>A0ABQ3YLA8_9ACTN</name>
<keyword evidence="3" id="KW-1185">Reference proteome</keyword>
<proteinExistence type="predicted"/>
<evidence type="ECO:0000256" key="1">
    <source>
        <dbReference type="SAM" id="MobiDB-lite"/>
    </source>
</evidence>
<evidence type="ECO:0000313" key="2">
    <source>
        <dbReference type="EMBL" id="GID80737.1"/>
    </source>
</evidence>
<gene>
    <name evidence="2" type="ORF">Ade02nite_93780</name>
</gene>
<reference evidence="2 3" key="1">
    <citation type="submission" date="2021-01" db="EMBL/GenBank/DDBJ databases">
        <title>Whole genome shotgun sequence of Actinoplanes deccanensis NBRC 13994.</title>
        <authorList>
            <person name="Komaki H."/>
            <person name="Tamura T."/>
        </authorList>
    </citation>
    <scope>NUCLEOTIDE SEQUENCE [LARGE SCALE GENOMIC DNA]</scope>
    <source>
        <strain evidence="2 3">NBRC 13994</strain>
    </source>
</reference>
<protein>
    <submittedName>
        <fullName evidence="2">Uncharacterized protein</fullName>
    </submittedName>
</protein>
<comment type="caution">
    <text evidence="2">The sequence shown here is derived from an EMBL/GenBank/DDBJ whole genome shotgun (WGS) entry which is preliminary data.</text>
</comment>
<accession>A0ABQ3YLA8</accession>
<organism evidence="2 3">
    <name type="scientific">Paractinoplanes deccanensis</name>
    <dbReference type="NCBI Taxonomy" id="113561"/>
    <lineage>
        <taxon>Bacteria</taxon>
        <taxon>Bacillati</taxon>
        <taxon>Actinomycetota</taxon>
        <taxon>Actinomycetes</taxon>
        <taxon>Micromonosporales</taxon>
        <taxon>Micromonosporaceae</taxon>
        <taxon>Paractinoplanes</taxon>
    </lineage>
</organism>
<dbReference type="RefSeq" id="WP_203777950.1">
    <property type="nucleotide sequence ID" value="NZ_BAAABO010000035.1"/>
</dbReference>
<dbReference type="EMBL" id="BOMI01000202">
    <property type="protein sequence ID" value="GID80737.1"/>
    <property type="molecule type" value="Genomic_DNA"/>
</dbReference>
<sequence length="137" mass="14883">MELRWWSIEVLDGPGGSARAWRDGLGTALTEAAITHGAYQWEWHTHTWGVLFEVAFLTDERWTAYRSLPLVTAALDAVPDPVHGLYVYPGRGGSSGPHVPRRPRPIAGAGAAPLPVEDDELVRLARPVSGPPFPLAV</sequence>
<dbReference type="Proteomes" id="UP000609879">
    <property type="component" value="Unassembled WGS sequence"/>
</dbReference>
<evidence type="ECO:0000313" key="3">
    <source>
        <dbReference type="Proteomes" id="UP000609879"/>
    </source>
</evidence>